<evidence type="ECO:0000313" key="1">
    <source>
        <dbReference type="Ensembl" id="ENSGACP00000013272.1"/>
    </source>
</evidence>
<accession>G3P6P9</accession>
<sequence>MFINIQSLFLDYCWREQEINRQFQSVDLDCCRAAGRGDSVACGPALKHLCLLCTVTVRERCGRTDDLCSSYYLKANPLSRIILQIHKACCLAHQLAPTTS</sequence>
<reference evidence="1" key="2">
    <citation type="submission" date="2024-04" db="UniProtKB">
        <authorList>
            <consortium name="Ensembl"/>
        </authorList>
    </citation>
    <scope>IDENTIFICATION</scope>
</reference>
<organism evidence="1">
    <name type="scientific">Gasterosteus aculeatus</name>
    <name type="common">Three-spined stickleback</name>
    <dbReference type="NCBI Taxonomy" id="69293"/>
    <lineage>
        <taxon>Eukaryota</taxon>
        <taxon>Metazoa</taxon>
        <taxon>Chordata</taxon>
        <taxon>Craniata</taxon>
        <taxon>Vertebrata</taxon>
        <taxon>Euteleostomi</taxon>
        <taxon>Actinopterygii</taxon>
        <taxon>Neopterygii</taxon>
        <taxon>Teleostei</taxon>
        <taxon>Neoteleostei</taxon>
        <taxon>Acanthomorphata</taxon>
        <taxon>Eupercaria</taxon>
        <taxon>Perciformes</taxon>
        <taxon>Cottioidei</taxon>
        <taxon>Gasterosteales</taxon>
        <taxon>Gasterosteidae</taxon>
        <taxon>Gasterosteus</taxon>
    </lineage>
</organism>
<proteinExistence type="predicted"/>
<name>G3P6P9_GASAC</name>
<protein>
    <submittedName>
        <fullName evidence="1">Uncharacterized protein</fullName>
    </submittedName>
</protein>
<dbReference type="AlphaFoldDB" id="G3P6P9"/>
<dbReference type="Bgee" id="ENSGACG00000010052">
    <property type="expression patterns" value="Expressed in telencephalon"/>
</dbReference>
<reference evidence="1" key="1">
    <citation type="submission" date="2006-01" db="EMBL/GenBank/DDBJ databases">
        <authorList>
            <person name="Lindblad-Toh K."/>
            <person name="Mauceli E."/>
            <person name="Grabherr M."/>
            <person name="Chang J.L."/>
            <person name="Lander E.S."/>
        </authorList>
    </citation>
    <scope>NUCLEOTIDE SEQUENCE [LARGE SCALE GENOMIC DNA]</scope>
</reference>
<dbReference type="Ensembl" id="ENSGACT00000013297.1">
    <property type="protein sequence ID" value="ENSGACP00000013272.1"/>
    <property type="gene ID" value="ENSGACG00000010052.1"/>
</dbReference>
<dbReference type="InParanoid" id="G3P6P9"/>